<dbReference type="GO" id="GO:0000271">
    <property type="term" value="P:polysaccharide biosynthetic process"/>
    <property type="evidence" value="ECO:0007669"/>
    <property type="project" value="TreeGrafter"/>
</dbReference>
<dbReference type="Pfam" id="PF00908">
    <property type="entry name" value="dTDP_sugar_isom"/>
    <property type="match status" value="1"/>
</dbReference>
<feature type="site" description="Participates in a stacking interaction with the thymidine ring of dTDP-4-oxo-6-deoxyglucose" evidence="9">
    <location>
        <position position="125"/>
    </location>
</feature>
<evidence type="ECO:0000256" key="8">
    <source>
        <dbReference type="PIRSR" id="PIRSR600888-1"/>
    </source>
</evidence>
<evidence type="ECO:0000256" key="2">
    <source>
        <dbReference type="ARBA" id="ARBA00001997"/>
    </source>
</evidence>
<evidence type="ECO:0000313" key="11">
    <source>
        <dbReference type="Proteomes" id="UP000199306"/>
    </source>
</evidence>
<accession>A0A1I5QG73</accession>
<comment type="catalytic activity">
    <reaction evidence="1">
        <text>dTDP-4-dehydro-6-deoxy-alpha-D-glucose = dTDP-4-dehydro-beta-L-rhamnose</text>
        <dbReference type="Rhea" id="RHEA:16969"/>
        <dbReference type="ChEBI" id="CHEBI:57649"/>
        <dbReference type="ChEBI" id="CHEBI:62830"/>
        <dbReference type="EC" id="5.1.3.13"/>
    </reaction>
</comment>
<comment type="function">
    <text evidence="2">Catalyzes the epimerization of the C3' and C5'positions of dTDP-6-deoxy-D-xylo-4-hexulose, forming dTDP-6-deoxy-L-lyxo-4-hexulose.</text>
</comment>
<evidence type="ECO:0000256" key="5">
    <source>
        <dbReference type="ARBA" id="ARBA00029758"/>
    </source>
</evidence>
<evidence type="ECO:0000256" key="3">
    <source>
        <dbReference type="ARBA" id="ARBA00012098"/>
    </source>
</evidence>
<dbReference type="PANTHER" id="PTHR21047">
    <property type="entry name" value="DTDP-6-DEOXY-D-GLUCOSE-3,5 EPIMERASE"/>
    <property type="match status" value="1"/>
</dbReference>
<dbReference type="EC" id="5.1.3.13" evidence="3"/>
<dbReference type="InterPro" id="IPR014710">
    <property type="entry name" value="RmlC-like_jellyroll"/>
</dbReference>
<gene>
    <name evidence="10" type="ORF">SAMN04515674_103164</name>
</gene>
<dbReference type="OrthoDB" id="9800680at2"/>
<evidence type="ECO:0000313" key="10">
    <source>
        <dbReference type="EMBL" id="SFP44856.1"/>
    </source>
</evidence>
<dbReference type="InterPro" id="IPR000888">
    <property type="entry name" value="RmlC-like"/>
</dbReference>
<protein>
    <recommendedName>
        <fullName evidence="4">dTDP-4-dehydrorhamnose 3,5-epimerase</fullName>
        <ecNumber evidence="3">5.1.3.13</ecNumber>
    </recommendedName>
    <alternativeName>
        <fullName evidence="6">Thymidine diphospho-4-keto-rhamnose 3,5-epimerase</fullName>
    </alternativeName>
    <alternativeName>
        <fullName evidence="5">dTDP-4-keto-6-deoxyglucose 3,5-epimerase</fullName>
    </alternativeName>
    <alternativeName>
        <fullName evidence="7">dTDP-6-deoxy-D-xylo-4-hexulose 3,5-epimerase</fullName>
    </alternativeName>
</protein>
<dbReference type="PANTHER" id="PTHR21047:SF2">
    <property type="entry name" value="THYMIDINE DIPHOSPHO-4-KETO-RHAMNOSE 3,5-EPIMERASE"/>
    <property type="match status" value="1"/>
</dbReference>
<evidence type="ECO:0000256" key="7">
    <source>
        <dbReference type="ARBA" id="ARBA00033311"/>
    </source>
</evidence>
<dbReference type="EMBL" id="FOXH01000003">
    <property type="protein sequence ID" value="SFP44856.1"/>
    <property type="molecule type" value="Genomic_DNA"/>
</dbReference>
<keyword evidence="11" id="KW-1185">Reference proteome</keyword>
<organism evidence="10 11">
    <name type="scientific">Pseudarcicella hirudinis</name>
    <dbReference type="NCBI Taxonomy" id="1079859"/>
    <lineage>
        <taxon>Bacteria</taxon>
        <taxon>Pseudomonadati</taxon>
        <taxon>Bacteroidota</taxon>
        <taxon>Cytophagia</taxon>
        <taxon>Cytophagales</taxon>
        <taxon>Flectobacillaceae</taxon>
        <taxon>Pseudarcicella</taxon>
    </lineage>
</organism>
<proteinExistence type="predicted"/>
<dbReference type="AlphaFoldDB" id="A0A1I5QG73"/>
<reference evidence="10 11" key="1">
    <citation type="submission" date="2016-10" db="EMBL/GenBank/DDBJ databases">
        <authorList>
            <person name="de Groot N.N."/>
        </authorList>
    </citation>
    <scope>NUCLEOTIDE SEQUENCE [LARGE SCALE GENOMIC DNA]</scope>
    <source>
        <strain evidence="11">E92,LMG 26720,CCM 7988</strain>
    </source>
</reference>
<name>A0A1I5QG73_9BACT</name>
<dbReference type="GO" id="GO:0005829">
    <property type="term" value="C:cytosol"/>
    <property type="evidence" value="ECO:0007669"/>
    <property type="project" value="TreeGrafter"/>
</dbReference>
<dbReference type="InterPro" id="IPR011051">
    <property type="entry name" value="RmlC_Cupin_sf"/>
</dbReference>
<evidence type="ECO:0000256" key="6">
    <source>
        <dbReference type="ARBA" id="ARBA00031424"/>
    </source>
</evidence>
<feature type="active site" description="Proton donor" evidence="8">
    <location>
        <position position="119"/>
    </location>
</feature>
<dbReference type="GO" id="GO:0008830">
    <property type="term" value="F:dTDP-4-dehydrorhamnose 3,5-epimerase activity"/>
    <property type="evidence" value="ECO:0007669"/>
    <property type="project" value="UniProtKB-EC"/>
</dbReference>
<evidence type="ECO:0000256" key="9">
    <source>
        <dbReference type="PIRSR" id="PIRSR600888-3"/>
    </source>
</evidence>
<dbReference type="Proteomes" id="UP000199306">
    <property type="component" value="Unassembled WGS sequence"/>
</dbReference>
<dbReference type="Gene3D" id="2.60.120.10">
    <property type="entry name" value="Jelly Rolls"/>
    <property type="match status" value="1"/>
</dbReference>
<feature type="active site" description="Proton acceptor" evidence="8">
    <location>
        <position position="53"/>
    </location>
</feature>
<evidence type="ECO:0000256" key="1">
    <source>
        <dbReference type="ARBA" id="ARBA00001298"/>
    </source>
</evidence>
<dbReference type="RefSeq" id="WP_092014122.1">
    <property type="nucleotide sequence ID" value="NZ_FOXH01000003.1"/>
</dbReference>
<evidence type="ECO:0000256" key="4">
    <source>
        <dbReference type="ARBA" id="ARBA00019595"/>
    </source>
</evidence>
<sequence length="175" mass="20204">MNLPEGVKLSTLKMNIDDRGTFTELLRESWIEHPKFIQWNAVNSEQGILRGVHVHLKHYDYLTVMRGRILFALKDLRPDSPTENLSAMVEISAEKHQSLFIPPGVAHGFYMLEPSLHIYAVSEYWDMEDELGCHFADKSLEFSWPDANPRISERDLKLPALSDIRPLIPSFTKTR</sequence>
<dbReference type="STRING" id="1079859.SAMN04515674_103164"/>
<dbReference type="GO" id="GO:0019305">
    <property type="term" value="P:dTDP-rhamnose biosynthetic process"/>
    <property type="evidence" value="ECO:0007669"/>
    <property type="project" value="TreeGrafter"/>
</dbReference>
<dbReference type="SUPFAM" id="SSF51182">
    <property type="entry name" value="RmlC-like cupins"/>
    <property type="match status" value="1"/>
</dbReference>